<accession>A0A2T3BBF2</accession>
<evidence type="ECO:0000256" key="4">
    <source>
        <dbReference type="ARBA" id="ARBA00022771"/>
    </source>
</evidence>
<evidence type="ECO:0000256" key="1">
    <source>
        <dbReference type="ARBA" id="ARBA00004123"/>
    </source>
</evidence>
<keyword evidence="6" id="KW-0539">Nucleus</keyword>
<reference evidence="10 11" key="1">
    <citation type="journal article" date="2018" name="New Phytol.">
        <title>Comparative genomics and transcriptomics depict ericoid mycorrhizal fungi as versatile saprotrophs and plant mutualists.</title>
        <authorList>
            <person name="Martino E."/>
            <person name="Morin E."/>
            <person name="Grelet G.A."/>
            <person name="Kuo A."/>
            <person name="Kohler A."/>
            <person name="Daghino S."/>
            <person name="Barry K.W."/>
            <person name="Cichocki N."/>
            <person name="Clum A."/>
            <person name="Dockter R.B."/>
            <person name="Hainaut M."/>
            <person name="Kuo R.C."/>
            <person name="LaButti K."/>
            <person name="Lindahl B.D."/>
            <person name="Lindquist E.A."/>
            <person name="Lipzen A."/>
            <person name="Khouja H.R."/>
            <person name="Magnuson J."/>
            <person name="Murat C."/>
            <person name="Ohm R.A."/>
            <person name="Singer S.W."/>
            <person name="Spatafora J.W."/>
            <person name="Wang M."/>
            <person name="Veneault-Fourrey C."/>
            <person name="Henrissat B."/>
            <person name="Grigoriev I.V."/>
            <person name="Martin F.M."/>
            <person name="Perotto S."/>
        </authorList>
    </citation>
    <scope>NUCLEOTIDE SEQUENCE [LARGE SCALE GENOMIC DNA]</scope>
    <source>
        <strain evidence="10 11">ATCC 22711</strain>
    </source>
</reference>
<dbReference type="Gene3D" id="3.30.160.60">
    <property type="entry name" value="Classic Zinc Finger"/>
    <property type="match status" value="2"/>
</dbReference>
<keyword evidence="11" id="KW-1185">Reference proteome</keyword>
<dbReference type="GO" id="GO:0008270">
    <property type="term" value="F:zinc ion binding"/>
    <property type="evidence" value="ECO:0007669"/>
    <property type="project" value="UniProtKB-KW"/>
</dbReference>
<dbReference type="InParanoid" id="A0A2T3BBF2"/>
<gene>
    <name evidence="10" type="ORF">M430DRAFT_25375</name>
</gene>
<feature type="compositionally biased region" description="Polar residues" evidence="8">
    <location>
        <begin position="1"/>
        <end position="19"/>
    </location>
</feature>
<dbReference type="GO" id="GO:0000981">
    <property type="term" value="F:DNA-binding transcription factor activity, RNA polymerase II-specific"/>
    <property type="evidence" value="ECO:0007669"/>
    <property type="project" value="InterPro"/>
</dbReference>
<dbReference type="SMART" id="SM00355">
    <property type="entry name" value="ZnF_C2H2"/>
    <property type="match status" value="2"/>
</dbReference>
<feature type="domain" description="C2H2-type" evidence="9">
    <location>
        <begin position="217"/>
        <end position="244"/>
    </location>
</feature>
<protein>
    <recommendedName>
        <fullName evidence="9">C2H2-type domain-containing protein</fullName>
    </recommendedName>
</protein>
<dbReference type="GO" id="GO:0006351">
    <property type="term" value="P:DNA-templated transcription"/>
    <property type="evidence" value="ECO:0007669"/>
    <property type="project" value="InterPro"/>
</dbReference>
<evidence type="ECO:0000313" key="11">
    <source>
        <dbReference type="Proteomes" id="UP000241818"/>
    </source>
</evidence>
<feature type="compositionally biased region" description="Polar residues" evidence="8">
    <location>
        <begin position="334"/>
        <end position="355"/>
    </location>
</feature>
<dbReference type="AlphaFoldDB" id="A0A2T3BBF2"/>
<evidence type="ECO:0000256" key="7">
    <source>
        <dbReference type="PROSITE-ProRule" id="PRU00042"/>
    </source>
</evidence>
<feature type="compositionally biased region" description="Low complexity" evidence="8">
    <location>
        <begin position="300"/>
        <end position="315"/>
    </location>
</feature>
<feature type="compositionally biased region" description="Polar residues" evidence="8">
    <location>
        <begin position="502"/>
        <end position="516"/>
    </location>
</feature>
<dbReference type="PANTHER" id="PTHR40626">
    <property type="entry name" value="MIP31509P"/>
    <property type="match status" value="1"/>
</dbReference>
<dbReference type="InterPro" id="IPR051059">
    <property type="entry name" value="VerF-like"/>
</dbReference>
<feature type="region of interest" description="Disordered" evidence="8">
    <location>
        <begin position="96"/>
        <end position="134"/>
    </location>
</feature>
<dbReference type="Proteomes" id="UP000241818">
    <property type="component" value="Unassembled WGS sequence"/>
</dbReference>
<dbReference type="PROSITE" id="PS50157">
    <property type="entry name" value="ZINC_FINGER_C2H2_2"/>
    <property type="match status" value="1"/>
</dbReference>
<dbReference type="RefSeq" id="XP_024724193.1">
    <property type="nucleotide sequence ID" value="XM_024865237.1"/>
</dbReference>
<dbReference type="SUPFAM" id="SSF57667">
    <property type="entry name" value="beta-beta-alpha zinc fingers"/>
    <property type="match status" value="1"/>
</dbReference>
<dbReference type="STRING" id="857342.A0A2T3BBF2"/>
<dbReference type="CDD" id="cd12148">
    <property type="entry name" value="fungal_TF_MHR"/>
    <property type="match status" value="1"/>
</dbReference>
<evidence type="ECO:0000256" key="5">
    <source>
        <dbReference type="ARBA" id="ARBA00022833"/>
    </source>
</evidence>
<dbReference type="GO" id="GO:0000785">
    <property type="term" value="C:chromatin"/>
    <property type="evidence" value="ECO:0007669"/>
    <property type="project" value="TreeGrafter"/>
</dbReference>
<evidence type="ECO:0000256" key="2">
    <source>
        <dbReference type="ARBA" id="ARBA00022723"/>
    </source>
</evidence>
<sequence>MDASQYHSNPMNTNNSPYSSLPGISPHQLQHNANLPPHTLPPLQPQHTAIHMYGSAPHTPRTPATPNTPGSANTLGNFPQMGTQSRGYQMMPANNYQQQSQQYRTSSSILPQSSTAMSHPQPIAPAPAQNRMPQALRPMPPNGLQHMQSAMSSPYGQPNMLSQSSMLDNLEPPTHVVGSQGRRGILPSAPGRPAVTATGTGSTKNAMIPAKDADGKFPCPHCTKTYLHAKHLKRHLLRHTGDRPYMCVLCRDTFSRSDILKRHFQKCSIRRGNPTGASHLSHAQAHLKKSHPGPHKSTPSMSNENEMMGSNGMNNLTDPALHPFGVIPDGSMPDASSSLTDEQAEQLSRSNSLKRLSTGGGRDGRSMTGPGPGGSSRAGFDQSYAGGIASTMPPGMNPSLAFSMPNGQNGHSYSQNYDFAGNGNTMQPQSVADLQNLSNGRIATVPVFTGSTAGDPQMWSQMFQPTTQDGFMSPYNPNMSNSQAQIKQETNPNGLFPGGYPSNGSNSQGSLKQEATGNGLFPGGYPSNSSNPQAPMKQETNTNTNGLFPGQYPSNGSNSQGSIKQEANTNGLFPGVYPSNGLNPSSDLPNCHFQDDPLEQISNRLVYFCFPPNSPMSSRSSEMRKFLSADNIKEFLEQFCSFQSHFPVIHMPTFRISEAYNGLLLGMICIGAVYSERMTPSQVREMMELAKVAIGRNSEVYAIILQENNGNSYGNERIGSTNSEIEQITAIFMMQVLFTWHGTPVQREKARREFPLVVAFARRAGLTQPMTTTPLSVLHQHNVSVEHFNAASFDWSAWVEQEKRSRLLYTIFLFDVAMTLYFNIEPLFNSYEIQIPLPADDAAWDSRTSAECAQALSLHGPVAARDRNPEGTRRSKQPEMDTALKALMHNVYDLQPGTTNLFSKFILVHALHVQLWLAQRQLSNESAQLNSQALAFPSSGASTPMSQNDWVIRNVDPAGSSVSSNNTSGRVTPVEADMQHFLQRINTALDKWKKAWDKDMAAQFPPQSKNPRRLGFCRDGTPFYYLGKFLMQSGSDSRVAPDQRFTQIMNLIKSIRHHVVTDSTNRGEQLGSVSDIDQDYGVTNLTLDMAQLFKPINKQLDSSVAGVHTNIGGGMIETIGRSTL</sequence>
<name>A0A2T3BBF2_AMORE</name>
<feature type="region of interest" description="Disordered" evidence="8">
    <location>
        <begin position="1"/>
        <end position="84"/>
    </location>
</feature>
<evidence type="ECO:0000256" key="3">
    <source>
        <dbReference type="ARBA" id="ARBA00022737"/>
    </source>
</evidence>
<feature type="region of interest" description="Disordered" evidence="8">
    <location>
        <begin position="269"/>
        <end position="408"/>
    </location>
</feature>
<dbReference type="InterPro" id="IPR013087">
    <property type="entry name" value="Znf_C2H2_type"/>
</dbReference>
<evidence type="ECO:0000256" key="6">
    <source>
        <dbReference type="ARBA" id="ARBA00023242"/>
    </source>
</evidence>
<feature type="compositionally biased region" description="Basic residues" evidence="8">
    <location>
        <begin position="285"/>
        <end position="294"/>
    </location>
</feature>
<dbReference type="PROSITE" id="PS00028">
    <property type="entry name" value="ZINC_FINGER_C2H2_1"/>
    <property type="match status" value="1"/>
</dbReference>
<dbReference type="EMBL" id="KZ679007">
    <property type="protein sequence ID" value="PSS25594.1"/>
    <property type="molecule type" value="Genomic_DNA"/>
</dbReference>
<keyword evidence="2" id="KW-0479">Metal-binding</keyword>
<evidence type="ECO:0000256" key="8">
    <source>
        <dbReference type="SAM" id="MobiDB-lite"/>
    </source>
</evidence>
<feature type="compositionally biased region" description="Low complexity" evidence="8">
    <location>
        <begin position="96"/>
        <end position="108"/>
    </location>
</feature>
<dbReference type="OrthoDB" id="9439903at2759"/>
<dbReference type="GO" id="GO:0005634">
    <property type="term" value="C:nucleus"/>
    <property type="evidence" value="ECO:0007669"/>
    <property type="project" value="UniProtKB-SubCell"/>
</dbReference>
<dbReference type="GO" id="GO:0000978">
    <property type="term" value="F:RNA polymerase II cis-regulatory region sequence-specific DNA binding"/>
    <property type="evidence" value="ECO:0007669"/>
    <property type="project" value="InterPro"/>
</dbReference>
<evidence type="ECO:0000313" key="10">
    <source>
        <dbReference type="EMBL" id="PSS25594.1"/>
    </source>
</evidence>
<feature type="region of interest" description="Disordered" evidence="8">
    <location>
        <begin position="160"/>
        <end position="206"/>
    </location>
</feature>
<dbReference type="GeneID" id="36573318"/>
<feature type="compositionally biased region" description="Polar residues" evidence="8">
    <location>
        <begin position="109"/>
        <end position="118"/>
    </location>
</feature>
<feature type="compositionally biased region" description="Polar residues" evidence="8">
    <location>
        <begin position="526"/>
        <end position="571"/>
    </location>
</feature>
<comment type="subcellular location">
    <subcellularLocation>
        <location evidence="1">Nucleus</location>
    </subcellularLocation>
</comment>
<keyword evidence="5" id="KW-0862">Zinc</keyword>
<keyword evidence="3" id="KW-0677">Repeat</keyword>
<proteinExistence type="predicted"/>
<feature type="region of interest" description="Disordered" evidence="8">
    <location>
        <begin position="489"/>
        <end position="579"/>
    </location>
</feature>
<evidence type="ECO:0000259" key="9">
    <source>
        <dbReference type="PROSITE" id="PS50157"/>
    </source>
</evidence>
<dbReference type="Pfam" id="PF04082">
    <property type="entry name" value="Fungal_trans"/>
    <property type="match status" value="1"/>
</dbReference>
<dbReference type="InterPro" id="IPR007219">
    <property type="entry name" value="XnlR_reg_dom"/>
</dbReference>
<dbReference type="PANTHER" id="PTHR40626:SF12">
    <property type="entry name" value="RFEC"/>
    <property type="match status" value="1"/>
</dbReference>
<keyword evidence="4 7" id="KW-0863">Zinc-finger</keyword>
<organism evidence="10 11">
    <name type="scientific">Amorphotheca resinae ATCC 22711</name>
    <dbReference type="NCBI Taxonomy" id="857342"/>
    <lineage>
        <taxon>Eukaryota</taxon>
        <taxon>Fungi</taxon>
        <taxon>Dikarya</taxon>
        <taxon>Ascomycota</taxon>
        <taxon>Pezizomycotina</taxon>
        <taxon>Leotiomycetes</taxon>
        <taxon>Helotiales</taxon>
        <taxon>Amorphothecaceae</taxon>
        <taxon>Amorphotheca</taxon>
    </lineage>
</organism>
<dbReference type="InterPro" id="IPR036236">
    <property type="entry name" value="Znf_C2H2_sf"/>
</dbReference>
<feature type="compositionally biased region" description="Polar residues" evidence="8">
    <location>
        <begin position="62"/>
        <end position="84"/>
    </location>
</feature>